<sequence>MTRHFAASGAAMIESRHFRQGAHSISEWPCRPFKNHPSPSWRAASRICFLVPAAPAQKHDYRALARVSPLGLHAYSHYSPYS</sequence>
<reference evidence="1 2" key="1">
    <citation type="journal article" date="2006" name="Proc. Natl. Acad. Sci. U.S.A.">
        <title>Genomic analysis of the uncultivated marine crenarchaeote Cenarchaeum symbiosum.</title>
        <authorList>
            <person name="Hallam S.J."/>
            <person name="Konstantinidis K.T."/>
            <person name="Putnam N."/>
            <person name="Schleper C."/>
            <person name="Watanabe Y."/>
            <person name="Sugahara J."/>
            <person name="Preston C."/>
            <person name="de la Torre J."/>
            <person name="Richardson P.M."/>
            <person name="DeLong E.F."/>
        </authorList>
    </citation>
    <scope>NUCLEOTIDE SEQUENCE [LARGE SCALE GENOMIC DNA]</scope>
    <source>
        <strain evidence="2">A</strain>
    </source>
</reference>
<evidence type="ECO:0000313" key="2">
    <source>
        <dbReference type="Proteomes" id="UP000000758"/>
    </source>
</evidence>
<dbReference type="Proteomes" id="UP000000758">
    <property type="component" value="Chromosome"/>
</dbReference>
<keyword evidence="2" id="KW-1185">Reference proteome</keyword>
<dbReference type="EMBL" id="DP000238">
    <property type="protein sequence ID" value="ABK77728.1"/>
    <property type="molecule type" value="Genomic_DNA"/>
</dbReference>
<proteinExistence type="predicted"/>
<dbReference type="STRING" id="414004.CENSYa_1099"/>
<accession>A0RWL1</accession>
<dbReference type="AlphaFoldDB" id="A0RWL1"/>
<dbReference type="HOGENOM" id="CLU_2550086_0_0_2"/>
<organism evidence="1 2">
    <name type="scientific">Cenarchaeum symbiosum (strain A)</name>
    <dbReference type="NCBI Taxonomy" id="414004"/>
    <lineage>
        <taxon>Archaea</taxon>
        <taxon>Nitrososphaerota</taxon>
        <taxon>Candidatus Cenarchaeales</taxon>
        <taxon>Candidatus Cenarchaeaceae</taxon>
        <taxon>Candidatus Cenarchaeum</taxon>
    </lineage>
</organism>
<name>A0RWL1_CENSY</name>
<evidence type="ECO:0000313" key="1">
    <source>
        <dbReference type="EMBL" id="ABK77728.1"/>
    </source>
</evidence>
<gene>
    <name evidence="1" type="ordered locus">CENSYa_1099</name>
</gene>
<protein>
    <submittedName>
        <fullName evidence="1">Uncharacterized protein</fullName>
    </submittedName>
</protein>
<dbReference type="EnsemblBacteria" id="ABK77728">
    <property type="protein sequence ID" value="ABK77728"/>
    <property type="gene ID" value="CENSYa_1099"/>
</dbReference>
<dbReference type="KEGG" id="csy:CENSYa_1099"/>